<sequence length="437" mass="47521">MKRVWGLLRPMSGAVLLFGVLTILRPPIVGPSLLCAAATEEIVLGAPTSLGTLEGAESLKAVRLAVDEVNAAGGVRVGGRVCRLRLEPCDLNDAAGRVRPEEAVARLERFIREQAPDVILIGPFRSEVLLASMDLLARHRIPTLVSIAMSPAVDAKILSDPRYRCIFRLSLSTRYLAARLIEALQMMRREFAFDKILILNQDVAWARSTISLLLKVYLDRSDWKVTGQENLNGETVDFSRFLNKARADGAHVILTIFDAPACGNLIEQWHTLKPPAVLCGFLSPAIGPGAWEAFGGRLEGVINVIFELGNLPSSRYAPAAAFYEAFKAAYGAPIEAGHGPAPSYESVYVFAEAIERAGSLEPEGVIAALEATDRQGSMGRLRFHRGHQAIFGEDPYNEALACVVQWQASGRRVIVHPAAIAEGPIALPDFVRRGRVE</sequence>
<evidence type="ECO:0000256" key="1">
    <source>
        <dbReference type="ARBA" id="ARBA00010062"/>
    </source>
</evidence>
<dbReference type="SUPFAM" id="SSF53822">
    <property type="entry name" value="Periplasmic binding protein-like I"/>
    <property type="match status" value="1"/>
</dbReference>
<dbReference type="InterPro" id="IPR028082">
    <property type="entry name" value="Peripla_BP_I"/>
</dbReference>
<dbReference type="PANTHER" id="PTHR30483:SF6">
    <property type="entry name" value="PERIPLASMIC BINDING PROTEIN OF ABC TRANSPORTER FOR NATURAL AMINO ACIDS"/>
    <property type="match status" value="1"/>
</dbReference>
<dbReference type="Pfam" id="PF13458">
    <property type="entry name" value="Peripla_BP_6"/>
    <property type="match status" value="1"/>
</dbReference>
<dbReference type="Gene3D" id="3.40.50.2300">
    <property type="match status" value="2"/>
</dbReference>
<accession>A0A653AF41</accession>
<organism evidence="4">
    <name type="scientific">Uncultured Desulfatiglans sp</name>
    <dbReference type="NCBI Taxonomy" id="1748965"/>
    <lineage>
        <taxon>Bacteria</taxon>
        <taxon>Pseudomonadati</taxon>
        <taxon>Thermodesulfobacteriota</taxon>
        <taxon>Desulfobacteria</taxon>
        <taxon>Desulfatiglandales</taxon>
        <taxon>Desulfatiglandaceae</taxon>
        <taxon>Desulfatiglans</taxon>
        <taxon>environmental samples</taxon>
    </lineage>
</organism>
<dbReference type="InterPro" id="IPR028081">
    <property type="entry name" value="Leu-bd"/>
</dbReference>
<comment type="similarity">
    <text evidence="1">Belongs to the leucine-binding protein family.</text>
</comment>
<evidence type="ECO:0000313" key="4">
    <source>
        <dbReference type="EMBL" id="VBB46638.1"/>
    </source>
</evidence>
<keyword evidence="2" id="KW-0732">Signal</keyword>
<evidence type="ECO:0000259" key="3">
    <source>
        <dbReference type="Pfam" id="PF13458"/>
    </source>
</evidence>
<dbReference type="InterPro" id="IPR051010">
    <property type="entry name" value="BCAA_transport"/>
</dbReference>
<reference evidence="4" key="1">
    <citation type="submission" date="2018-07" db="EMBL/GenBank/DDBJ databases">
        <authorList>
            <consortium name="Genoscope - CEA"/>
            <person name="William W."/>
        </authorList>
    </citation>
    <scope>NUCLEOTIDE SEQUENCE</scope>
    <source>
        <strain evidence="4">IK1</strain>
    </source>
</reference>
<name>A0A653AF41_UNCDX</name>
<protein>
    <submittedName>
        <fullName evidence="4">Amino acid/amide ABC transporter substrate-binding protein, HAAT family</fullName>
    </submittedName>
</protein>
<evidence type="ECO:0000256" key="2">
    <source>
        <dbReference type="ARBA" id="ARBA00022729"/>
    </source>
</evidence>
<feature type="domain" description="Leucine-binding protein" evidence="3">
    <location>
        <begin position="49"/>
        <end position="389"/>
    </location>
</feature>
<gene>
    <name evidence="4" type="ORF">TRIP_B40432</name>
</gene>
<dbReference type="PANTHER" id="PTHR30483">
    <property type="entry name" value="LEUCINE-SPECIFIC-BINDING PROTEIN"/>
    <property type="match status" value="1"/>
</dbReference>
<dbReference type="AlphaFoldDB" id="A0A653AF41"/>
<proteinExistence type="inferred from homology"/>
<dbReference type="EMBL" id="UPXX01000031">
    <property type="protein sequence ID" value="VBB46638.1"/>
    <property type="molecule type" value="Genomic_DNA"/>
</dbReference>
<dbReference type="CDD" id="cd06345">
    <property type="entry name" value="PBP1_ABC_ligand_binding-like"/>
    <property type="match status" value="1"/>
</dbReference>